<dbReference type="InterPro" id="IPR036291">
    <property type="entry name" value="NAD(P)-bd_dom_sf"/>
</dbReference>
<proteinExistence type="predicted"/>
<comment type="caution">
    <text evidence="3">The sequence shown here is derived from an EMBL/GenBank/DDBJ whole genome shotgun (WGS) entry which is preliminary data.</text>
</comment>
<dbReference type="Pfam" id="PF22725">
    <property type="entry name" value="GFO_IDH_MocA_C3"/>
    <property type="match status" value="1"/>
</dbReference>
<name>A0ABV7YEI8_9ACTN</name>
<accession>A0ABV7YEI8</accession>
<dbReference type="Gene3D" id="3.40.50.720">
    <property type="entry name" value="NAD(P)-binding Rossmann-like Domain"/>
    <property type="match status" value="1"/>
</dbReference>
<dbReference type="InterPro" id="IPR000683">
    <property type="entry name" value="Gfo/Idh/MocA-like_OxRdtase_N"/>
</dbReference>
<evidence type="ECO:0000259" key="1">
    <source>
        <dbReference type="Pfam" id="PF01408"/>
    </source>
</evidence>
<dbReference type="Gene3D" id="3.30.360.10">
    <property type="entry name" value="Dihydrodipicolinate Reductase, domain 2"/>
    <property type="match status" value="1"/>
</dbReference>
<dbReference type="PANTHER" id="PTHR43377">
    <property type="entry name" value="BILIVERDIN REDUCTASE A"/>
    <property type="match status" value="1"/>
</dbReference>
<organism evidence="3 4">
    <name type="scientific">Tenggerimyces flavus</name>
    <dbReference type="NCBI Taxonomy" id="1708749"/>
    <lineage>
        <taxon>Bacteria</taxon>
        <taxon>Bacillati</taxon>
        <taxon>Actinomycetota</taxon>
        <taxon>Actinomycetes</taxon>
        <taxon>Propionibacteriales</taxon>
        <taxon>Nocardioidaceae</taxon>
        <taxon>Tenggerimyces</taxon>
    </lineage>
</organism>
<keyword evidence="4" id="KW-1185">Reference proteome</keyword>
<evidence type="ECO:0000259" key="2">
    <source>
        <dbReference type="Pfam" id="PF22725"/>
    </source>
</evidence>
<dbReference type="InterPro" id="IPR051450">
    <property type="entry name" value="Gfo/Idh/MocA_Oxidoreductases"/>
</dbReference>
<dbReference type="SUPFAM" id="SSF51735">
    <property type="entry name" value="NAD(P)-binding Rossmann-fold domains"/>
    <property type="match status" value="1"/>
</dbReference>
<feature type="domain" description="GFO/IDH/MocA-like oxidoreductase" evidence="2">
    <location>
        <begin position="149"/>
        <end position="224"/>
    </location>
</feature>
<dbReference type="PANTHER" id="PTHR43377:SF1">
    <property type="entry name" value="BILIVERDIN REDUCTASE A"/>
    <property type="match status" value="1"/>
</dbReference>
<gene>
    <name evidence="3" type="ORF">ACFOUW_22630</name>
</gene>
<dbReference type="Pfam" id="PF01408">
    <property type="entry name" value="GFO_IDH_MocA"/>
    <property type="match status" value="1"/>
</dbReference>
<dbReference type="SUPFAM" id="SSF55347">
    <property type="entry name" value="Glyceraldehyde-3-phosphate dehydrogenase-like, C-terminal domain"/>
    <property type="match status" value="1"/>
</dbReference>
<feature type="domain" description="Gfo/Idh/MocA-like oxidoreductase N-terminal" evidence="1">
    <location>
        <begin position="4"/>
        <end position="123"/>
    </location>
</feature>
<dbReference type="InterPro" id="IPR055170">
    <property type="entry name" value="GFO_IDH_MocA-like_dom"/>
</dbReference>
<dbReference type="RefSeq" id="WP_205118527.1">
    <property type="nucleotide sequence ID" value="NZ_JAFBCM010000001.1"/>
</dbReference>
<reference evidence="4" key="1">
    <citation type="journal article" date="2019" name="Int. J. Syst. Evol. Microbiol.">
        <title>The Global Catalogue of Microorganisms (GCM) 10K type strain sequencing project: providing services to taxonomists for standard genome sequencing and annotation.</title>
        <authorList>
            <consortium name="The Broad Institute Genomics Platform"/>
            <consortium name="The Broad Institute Genome Sequencing Center for Infectious Disease"/>
            <person name="Wu L."/>
            <person name="Ma J."/>
        </authorList>
    </citation>
    <scope>NUCLEOTIDE SEQUENCE [LARGE SCALE GENOMIC DNA]</scope>
    <source>
        <strain evidence="4">CGMCC 4.7241</strain>
    </source>
</reference>
<sequence length="337" mass="36478">MHEFRVAIIGCGAVGRIHAECLAKLDGARVVAFCDVVGAKALVLANEFGAEYATADSARILADESIDVVYVATQHDSHAELCVRALDAGKHVLVEKPLALNLEDCKAVAAAAERSTQRFMVAFKMRYFDMVEKARELVPEPLVVTMQMMDNPWPPDSWTNDPLRGGGNVLSQGCHSADLLRHLARQDPVEVYAVGGNYYQPSGVTDNVTAVFRFDGGVSASLVQGDASRPPVVGKMFLQLFARDRSVTLTDRLTTLTFAELGRPAQVFHGSETGYLEENRAFLRALRDGTDPPTGYRDGLYATAMMLQAVASTRSGRAESVEALVSGWQNSPVGGRT</sequence>
<dbReference type="EMBL" id="JBHRZH010000020">
    <property type="protein sequence ID" value="MFC3763651.1"/>
    <property type="molecule type" value="Genomic_DNA"/>
</dbReference>
<protein>
    <submittedName>
        <fullName evidence="3">Gfo/Idh/MocA family protein</fullName>
    </submittedName>
</protein>
<evidence type="ECO:0000313" key="4">
    <source>
        <dbReference type="Proteomes" id="UP001595699"/>
    </source>
</evidence>
<dbReference type="Proteomes" id="UP001595699">
    <property type="component" value="Unassembled WGS sequence"/>
</dbReference>
<evidence type="ECO:0000313" key="3">
    <source>
        <dbReference type="EMBL" id="MFC3763651.1"/>
    </source>
</evidence>